<dbReference type="InterPro" id="IPR017907">
    <property type="entry name" value="Znf_RING_CS"/>
</dbReference>
<evidence type="ECO:0000256" key="8">
    <source>
        <dbReference type="PROSITE-ProRule" id="PRU00024"/>
    </source>
</evidence>
<dbReference type="SMART" id="SM00449">
    <property type="entry name" value="SPRY"/>
    <property type="match status" value="1"/>
</dbReference>
<feature type="domain" description="RING-type" evidence="9">
    <location>
        <begin position="16"/>
        <end position="61"/>
    </location>
</feature>
<reference evidence="12 13" key="1">
    <citation type="journal article" date="2019" name="Mol. Ecol. Resour.">
        <title>Improving Illumina assemblies with Hi-C and long reads: an example with the North African dromedary.</title>
        <authorList>
            <person name="Elbers J.P."/>
            <person name="Rogers M.F."/>
            <person name="Perelman P.L."/>
            <person name="Proskuryakova A.A."/>
            <person name="Serdyukova N.A."/>
            <person name="Johnson W.E."/>
            <person name="Horin P."/>
            <person name="Corander J."/>
            <person name="Murphy D."/>
            <person name="Burger P.A."/>
        </authorList>
    </citation>
    <scope>NUCLEOTIDE SEQUENCE [LARGE SCALE GENOMIC DNA]</scope>
    <source>
        <strain evidence="12">Drom800</strain>
        <tissue evidence="12">Blood</tissue>
    </source>
</reference>
<dbReference type="AlphaFoldDB" id="A0A5N4DKX4"/>
<evidence type="ECO:0000256" key="4">
    <source>
        <dbReference type="ARBA" id="ARBA00022723"/>
    </source>
</evidence>
<evidence type="ECO:0000259" key="9">
    <source>
        <dbReference type="PROSITE" id="PS50089"/>
    </source>
</evidence>
<dbReference type="Gene3D" id="3.30.160.60">
    <property type="entry name" value="Classic Zinc Finger"/>
    <property type="match status" value="1"/>
</dbReference>
<dbReference type="InterPro" id="IPR000315">
    <property type="entry name" value="Znf_B-box"/>
</dbReference>
<feature type="domain" description="B box-type" evidence="10">
    <location>
        <begin position="93"/>
        <end position="134"/>
    </location>
</feature>
<dbReference type="InterPro" id="IPR003879">
    <property type="entry name" value="Butyrophylin_SPRY"/>
</dbReference>
<gene>
    <name evidence="12" type="ORF">Cadr_000015155</name>
</gene>
<dbReference type="CDD" id="cd13733">
    <property type="entry name" value="SPRY_PRY_C-I_1"/>
    <property type="match status" value="1"/>
</dbReference>
<keyword evidence="7" id="KW-0175">Coiled coil</keyword>
<dbReference type="FunFam" id="3.30.40.10:FF:000248">
    <property type="entry name" value="E3 ubiquitin-protein ligase TRIM68"/>
    <property type="match status" value="1"/>
</dbReference>
<dbReference type="Pfam" id="PF13765">
    <property type="entry name" value="PRY"/>
    <property type="match status" value="1"/>
</dbReference>
<dbReference type="InterPro" id="IPR013320">
    <property type="entry name" value="ConA-like_dom_sf"/>
</dbReference>
<name>A0A5N4DKX4_CAMDR</name>
<dbReference type="Gene3D" id="2.60.120.920">
    <property type="match status" value="1"/>
</dbReference>
<dbReference type="Proteomes" id="UP000299084">
    <property type="component" value="Unassembled WGS sequence"/>
</dbReference>
<dbReference type="GO" id="GO:0005737">
    <property type="term" value="C:cytoplasm"/>
    <property type="evidence" value="ECO:0007669"/>
    <property type="project" value="UniProtKB-SubCell"/>
</dbReference>
<evidence type="ECO:0000259" key="11">
    <source>
        <dbReference type="PROSITE" id="PS50188"/>
    </source>
</evidence>
<accession>A0A5N4DKX4</accession>
<dbReference type="Pfam" id="PF15227">
    <property type="entry name" value="zf-C3HC4_4"/>
    <property type="match status" value="1"/>
</dbReference>
<dbReference type="SMART" id="SM00589">
    <property type="entry name" value="PRY"/>
    <property type="match status" value="1"/>
</dbReference>
<dbReference type="PRINTS" id="PR01407">
    <property type="entry name" value="BUTYPHLNCDUF"/>
</dbReference>
<protein>
    <submittedName>
        <fullName evidence="12">E3 ubiquitin-protein ligase TRIM68</fullName>
    </submittedName>
</protein>
<dbReference type="Gene3D" id="3.30.40.10">
    <property type="entry name" value="Zinc/RING finger domain, C3HC4 (zinc finger)"/>
    <property type="match status" value="1"/>
</dbReference>
<comment type="subcellular location">
    <subcellularLocation>
        <location evidence="1">Cytoplasm</location>
    </subcellularLocation>
</comment>
<dbReference type="InterPro" id="IPR050143">
    <property type="entry name" value="TRIM/RBCC"/>
</dbReference>
<dbReference type="PANTHER" id="PTHR24103">
    <property type="entry name" value="E3 UBIQUITIN-PROTEIN LIGASE TRIM"/>
    <property type="match status" value="1"/>
</dbReference>
<dbReference type="CDD" id="cd16610">
    <property type="entry name" value="RING-HC_TRIM68_C-IV"/>
    <property type="match status" value="1"/>
</dbReference>
<dbReference type="SUPFAM" id="SSF57845">
    <property type="entry name" value="B-box zinc-binding domain"/>
    <property type="match status" value="1"/>
</dbReference>
<comment type="caution">
    <text evidence="12">The sequence shown here is derived from an EMBL/GenBank/DDBJ whole genome shotgun (WGS) entry which is preliminary data.</text>
</comment>
<dbReference type="SMART" id="SM00184">
    <property type="entry name" value="RING"/>
    <property type="match status" value="1"/>
</dbReference>
<keyword evidence="3" id="KW-0963">Cytoplasm</keyword>
<evidence type="ECO:0000256" key="7">
    <source>
        <dbReference type="ARBA" id="ARBA00023054"/>
    </source>
</evidence>
<keyword evidence="13" id="KW-1185">Reference proteome</keyword>
<dbReference type="InterPro" id="IPR006574">
    <property type="entry name" value="PRY"/>
</dbReference>
<dbReference type="PROSITE" id="PS00518">
    <property type="entry name" value="ZF_RING_1"/>
    <property type="match status" value="1"/>
</dbReference>
<evidence type="ECO:0000256" key="1">
    <source>
        <dbReference type="ARBA" id="ARBA00004496"/>
    </source>
</evidence>
<evidence type="ECO:0000313" key="12">
    <source>
        <dbReference type="EMBL" id="KAB1271791.1"/>
    </source>
</evidence>
<dbReference type="SMART" id="SM00336">
    <property type="entry name" value="BBOX"/>
    <property type="match status" value="1"/>
</dbReference>
<dbReference type="GO" id="GO:0008270">
    <property type="term" value="F:zinc ion binding"/>
    <property type="evidence" value="ECO:0007669"/>
    <property type="project" value="UniProtKB-KW"/>
</dbReference>
<keyword evidence="5 8" id="KW-0863">Zinc-finger</keyword>
<sequence>MDPAALVEAVVEEVACPICMTFLKEPVSIDCGHSFCHGCLSGLWEVPGESQNWGYSCPLCRAPVQPRNLRPNWQLANVVEKVRRLGLHPGMGLKGDMCEPHGEHLRMFCKEDGLILCEACSRSPEHEAHSVMPMEDVAWDYKWKLHEALEHLRKEQEEAWKLEVSERKRTANWKAGCHLGEGVQVETRKQSIMWEFEKYQRLLKKKQPPGRRLEVEAAAALASLEQEEGETMQKLESNHNALIRQSRVLWKMITELEERSQRPVRWMLQLFRYPWLGYSGSLNQSQDLWPQGLPLSIRSKSWSLQRPEPVSLELKTDCRVLGLREILKTYAADVRLDPDTAYSRLIVSEDRKCVRYGDTKQKLPDNPERFYRYNIVLGSQCISSGRHYWEVEVGDRSEWGLGVCKENVDRKEVVYLSPHYGFWVIRLRKGTEYRAGTDEYPLLSLPVPPRRVGVFLDYEAHDISFYNVTDNGSHIFTFPHYPFPGRLLPYFSPCYSIGANNTAPLAICSLDGED</sequence>
<dbReference type="SUPFAM" id="SSF57850">
    <property type="entry name" value="RING/U-box"/>
    <property type="match status" value="1"/>
</dbReference>
<dbReference type="InterPro" id="IPR043136">
    <property type="entry name" value="B30.2/SPRY_sf"/>
</dbReference>
<comment type="similarity">
    <text evidence="2">Belongs to the TRIM/RBCC family.</text>
</comment>
<dbReference type="InterPro" id="IPR001841">
    <property type="entry name" value="Znf_RING"/>
</dbReference>
<dbReference type="InterPro" id="IPR013083">
    <property type="entry name" value="Znf_RING/FYVE/PHD"/>
</dbReference>
<evidence type="ECO:0000256" key="2">
    <source>
        <dbReference type="ARBA" id="ARBA00008518"/>
    </source>
</evidence>
<evidence type="ECO:0000313" key="13">
    <source>
        <dbReference type="Proteomes" id="UP000299084"/>
    </source>
</evidence>
<dbReference type="EMBL" id="JWIN03000010">
    <property type="protein sequence ID" value="KAB1271791.1"/>
    <property type="molecule type" value="Genomic_DNA"/>
</dbReference>
<dbReference type="InterPro" id="IPR003877">
    <property type="entry name" value="SPRY_dom"/>
</dbReference>
<dbReference type="FunFam" id="2.60.120.920:FF:000004">
    <property type="entry name" value="Butyrophilin subfamily 1 member A1"/>
    <property type="match status" value="1"/>
</dbReference>
<dbReference type="PROSITE" id="PS50119">
    <property type="entry name" value="ZF_BBOX"/>
    <property type="match status" value="1"/>
</dbReference>
<dbReference type="PROSITE" id="PS50188">
    <property type="entry name" value="B302_SPRY"/>
    <property type="match status" value="1"/>
</dbReference>
<evidence type="ECO:0000256" key="5">
    <source>
        <dbReference type="ARBA" id="ARBA00022771"/>
    </source>
</evidence>
<evidence type="ECO:0000256" key="6">
    <source>
        <dbReference type="ARBA" id="ARBA00022833"/>
    </source>
</evidence>
<dbReference type="Pfam" id="PF00622">
    <property type="entry name" value="SPRY"/>
    <property type="match status" value="1"/>
</dbReference>
<evidence type="ECO:0000256" key="3">
    <source>
        <dbReference type="ARBA" id="ARBA00022490"/>
    </source>
</evidence>
<keyword evidence="4" id="KW-0479">Metal-binding</keyword>
<keyword evidence="6" id="KW-0862">Zinc</keyword>
<dbReference type="InterPro" id="IPR001870">
    <property type="entry name" value="B30.2/SPRY"/>
</dbReference>
<evidence type="ECO:0000259" key="10">
    <source>
        <dbReference type="PROSITE" id="PS50119"/>
    </source>
</evidence>
<organism evidence="12 13">
    <name type="scientific">Camelus dromedarius</name>
    <name type="common">Dromedary</name>
    <name type="synonym">Arabian camel</name>
    <dbReference type="NCBI Taxonomy" id="9838"/>
    <lineage>
        <taxon>Eukaryota</taxon>
        <taxon>Metazoa</taxon>
        <taxon>Chordata</taxon>
        <taxon>Craniata</taxon>
        <taxon>Vertebrata</taxon>
        <taxon>Euteleostomi</taxon>
        <taxon>Mammalia</taxon>
        <taxon>Eutheria</taxon>
        <taxon>Laurasiatheria</taxon>
        <taxon>Artiodactyla</taxon>
        <taxon>Tylopoda</taxon>
        <taxon>Camelidae</taxon>
        <taxon>Camelus</taxon>
    </lineage>
</organism>
<dbReference type="InterPro" id="IPR042656">
    <property type="entry name" value="TRIM68_RING-HC"/>
</dbReference>
<proteinExistence type="inferred from homology"/>
<dbReference type="SUPFAM" id="SSF49899">
    <property type="entry name" value="Concanavalin A-like lectins/glucanases"/>
    <property type="match status" value="1"/>
</dbReference>
<dbReference type="PROSITE" id="PS50089">
    <property type="entry name" value="ZF_RING_2"/>
    <property type="match status" value="1"/>
</dbReference>
<feature type="domain" description="B30.2/SPRY" evidence="11">
    <location>
        <begin position="314"/>
        <end position="510"/>
    </location>
</feature>
<dbReference type="Pfam" id="PF00643">
    <property type="entry name" value="zf-B_box"/>
    <property type="match status" value="1"/>
</dbReference>